<proteinExistence type="predicted"/>
<keyword evidence="1" id="KW-0812">Transmembrane</keyword>
<dbReference type="PANTHER" id="PTHR28008">
    <property type="entry name" value="DOMAIN PROTEIN, PUTATIVE (AFU_ORTHOLOGUE AFUA_3G10980)-RELATED"/>
    <property type="match status" value="1"/>
</dbReference>
<reference evidence="3 4" key="1">
    <citation type="submission" date="2017-11" db="EMBL/GenBank/DDBJ databases">
        <title>Draft genome sequence of Mitsuaria sp. HWN-4.</title>
        <authorList>
            <person name="Gundlapally S.R."/>
        </authorList>
    </citation>
    <scope>NUCLEOTIDE SEQUENCE [LARGE SCALE GENOMIC DNA]</scope>
    <source>
        <strain evidence="3 4">HWN-4</strain>
    </source>
</reference>
<sequence length="108" mass="11599">MLGASWLAFSPHPPRVADLGWDKANHFAAFGTLAIVGMQCFAAGPRRRWIVLAMLLAYGVLIELVQSQIPGRDAEARDVLADMIGASIGVALHALLMRVIAPRALPAR</sequence>
<protein>
    <recommendedName>
        <fullName evidence="2">VanZ-like domain-containing protein</fullName>
    </recommendedName>
</protein>
<dbReference type="EMBL" id="PEOG01000021">
    <property type="protein sequence ID" value="PIM53463.1"/>
    <property type="molecule type" value="Genomic_DNA"/>
</dbReference>
<dbReference type="Proteomes" id="UP000231501">
    <property type="component" value="Unassembled WGS sequence"/>
</dbReference>
<name>A0A2G9CAN1_9BURK</name>
<dbReference type="AlphaFoldDB" id="A0A2G9CAN1"/>
<dbReference type="Pfam" id="PF04892">
    <property type="entry name" value="VanZ"/>
    <property type="match status" value="1"/>
</dbReference>
<accession>A0A2G9CAN1</accession>
<dbReference type="PANTHER" id="PTHR28008:SF1">
    <property type="entry name" value="DOMAIN PROTEIN, PUTATIVE (AFU_ORTHOLOGUE AFUA_3G10980)-RELATED"/>
    <property type="match status" value="1"/>
</dbReference>
<feature type="transmembrane region" description="Helical" evidence="1">
    <location>
        <begin position="24"/>
        <end position="42"/>
    </location>
</feature>
<dbReference type="NCBIfam" id="NF037970">
    <property type="entry name" value="vanZ_1"/>
    <property type="match status" value="1"/>
</dbReference>
<keyword evidence="4" id="KW-1185">Reference proteome</keyword>
<keyword evidence="1" id="KW-1133">Transmembrane helix</keyword>
<dbReference type="OrthoDB" id="5568182at2"/>
<feature type="transmembrane region" description="Helical" evidence="1">
    <location>
        <begin position="79"/>
        <end position="101"/>
    </location>
</feature>
<organism evidence="3 4">
    <name type="scientific">Roseateles chitinivorans</name>
    <dbReference type="NCBI Taxonomy" id="2917965"/>
    <lineage>
        <taxon>Bacteria</taxon>
        <taxon>Pseudomonadati</taxon>
        <taxon>Pseudomonadota</taxon>
        <taxon>Betaproteobacteria</taxon>
        <taxon>Burkholderiales</taxon>
        <taxon>Sphaerotilaceae</taxon>
        <taxon>Roseateles</taxon>
    </lineage>
</organism>
<feature type="domain" description="VanZ-like" evidence="2">
    <location>
        <begin position="21"/>
        <end position="95"/>
    </location>
</feature>
<feature type="transmembrane region" description="Helical" evidence="1">
    <location>
        <begin position="49"/>
        <end position="67"/>
    </location>
</feature>
<evidence type="ECO:0000259" key="2">
    <source>
        <dbReference type="Pfam" id="PF04892"/>
    </source>
</evidence>
<gene>
    <name evidence="3" type="ORF">CS062_09760</name>
</gene>
<keyword evidence="1" id="KW-0472">Membrane</keyword>
<evidence type="ECO:0000256" key="1">
    <source>
        <dbReference type="SAM" id="Phobius"/>
    </source>
</evidence>
<evidence type="ECO:0000313" key="3">
    <source>
        <dbReference type="EMBL" id="PIM53463.1"/>
    </source>
</evidence>
<evidence type="ECO:0000313" key="4">
    <source>
        <dbReference type="Proteomes" id="UP000231501"/>
    </source>
</evidence>
<comment type="caution">
    <text evidence="3">The sequence shown here is derived from an EMBL/GenBank/DDBJ whole genome shotgun (WGS) entry which is preliminary data.</text>
</comment>
<dbReference type="InterPro" id="IPR006976">
    <property type="entry name" value="VanZ-like"/>
</dbReference>